<name>A0A0F9WS41_9ZZZZ</name>
<protein>
    <submittedName>
        <fullName evidence="1">Uncharacterized protein</fullName>
    </submittedName>
</protein>
<reference evidence="1" key="1">
    <citation type="journal article" date="2015" name="Nature">
        <title>Complex archaea that bridge the gap between prokaryotes and eukaryotes.</title>
        <authorList>
            <person name="Spang A."/>
            <person name="Saw J.H."/>
            <person name="Jorgensen S.L."/>
            <person name="Zaremba-Niedzwiedzka K."/>
            <person name="Martijn J."/>
            <person name="Lind A.E."/>
            <person name="van Eijk R."/>
            <person name="Schleper C."/>
            <person name="Guy L."/>
            <person name="Ettema T.J."/>
        </authorList>
    </citation>
    <scope>NUCLEOTIDE SEQUENCE</scope>
</reference>
<comment type="caution">
    <text evidence="1">The sequence shown here is derived from an EMBL/GenBank/DDBJ whole genome shotgun (WGS) entry which is preliminary data.</text>
</comment>
<dbReference type="EMBL" id="LAZR01000213">
    <property type="protein sequence ID" value="KKN81603.1"/>
    <property type="molecule type" value="Genomic_DNA"/>
</dbReference>
<organism evidence="1">
    <name type="scientific">marine sediment metagenome</name>
    <dbReference type="NCBI Taxonomy" id="412755"/>
    <lineage>
        <taxon>unclassified sequences</taxon>
        <taxon>metagenomes</taxon>
        <taxon>ecological metagenomes</taxon>
    </lineage>
</organism>
<accession>A0A0F9WS41</accession>
<gene>
    <name evidence="1" type="ORF">LCGC14_0318790</name>
</gene>
<dbReference type="AlphaFoldDB" id="A0A0F9WS41"/>
<evidence type="ECO:0000313" key="1">
    <source>
        <dbReference type="EMBL" id="KKN81603.1"/>
    </source>
</evidence>
<sequence length="92" mass="10608">MICNLLRTIELLDELQYWIDNWTHCNTQKRYHAFGRVEDELIAREDYDSASIAGRARSMSIMLPFKGRETMGPNVVYSVPYLGSLKTVLVVP</sequence>
<proteinExistence type="predicted"/>